<feature type="region of interest" description="Disordered" evidence="1">
    <location>
        <begin position="438"/>
        <end position="460"/>
    </location>
</feature>
<reference evidence="2 3" key="1">
    <citation type="submission" date="2016-10" db="EMBL/GenBank/DDBJ databases">
        <authorList>
            <person name="de Groot N.N."/>
        </authorList>
    </citation>
    <scope>NUCLEOTIDE SEQUENCE [LARGE SCALE GENOMIC DNA]</scope>
    <source>
        <strain evidence="2 3">CGMCC 4.1877</strain>
    </source>
</reference>
<dbReference type="STRING" id="260086.SAMN05216207_10098"/>
<dbReference type="RefSeq" id="WP_093340975.1">
    <property type="nucleotide sequence ID" value="NZ_FOUY01000009.1"/>
</dbReference>
<dbReference type="AlphaFoldDB" id="A0A1I4WPK9"/>
<evidence type="ECO:0008006" key="4">
    <source>
        <dbReference type="Google" id="ProtNLM"/>
    </source>
</evidence>
<dbReference type="Pfam" id="PF20199">
    <property type="entry name" value="RepSA"/>
    <property type="match status" value="1"/>
</dbReference>
<gene>
    <name evidence="2" type="ORF">SAMN05216207_10098</name>
</gene>
<dbReference type="EMBL" id="FOUY01000009">
    <property type="protein sequence ID" value="SFN15377.1"/>
    <property type="molecule type" value="Genomic_DNA"/>
</dbReference>
<name>A0A1I4WPK9_PSUAM</name>
<dbReference type="InterPro" id="IPR046828">
    <property type="entry name" value="RepSA"/>
</dbReference>
<proteinExistence type="predicted"/>
<sequence>MSTAGRDHATVDALAARRLSRLAADTPGAELVASAGRRDNHTAWLNHVAPAAGCAHPVKLSGTVYRVEQSTGRITDERHTAQMPDGLIYTACGNRRASVCPSCAETYRADTFQLVTAGLVGGKGTPATVAGHPCVFLTVTAPSFGPVHAHRVDSRGRLLPCRPRRDETACAHDVSHACWERHREDDPRVGQPLCLGCYDHPHQAVWNMHVGELWRRSMIAANRGLRHLEKLTKAKLRLSYTKVAEFQARGAVHLHALVRLDGRDPDPNLSHLTLPPPPGVSAAQVALLLRSAVSGTGFATEPHPYRPSGWWIEWGAQVDPRPVRLAPSDLDDGAEITTTAVAAYLAKYATKATETAGHLSTRLRPDTVRSYANLATHTGRQIDACWRLGQRPGGWDPDEWSTSWGRLWRWAHMLGFAGHFSTRSRRYSTTLTALRQARRDWQRDHASPGPNADDVERLDDGEDTTEVVISSLHFAGIGWHTTADALLANTAAAQARNRRRAAREELTTTAG</sequence>
<organism evidence="2 3">
    <name type="scientific">Pseudonocardia ammonioxydans</name>
    <dbReference type="NCBI Taxonomy" id="260086"/>
    <lineage>
        <taxon>Bacteria</taxon>
        <taxon>Bacillati</taxon>
        <taxon>Actinomycetota</taxon>
        <taxon>Actinomycetes</taxon>
        <taxon>Pseudonocardiales</taxon>
        <taxon>Pseudonocardiaceae</taxon>
        <taxon>Pseudonocardia</taxon>
    </lineage>
</organism>
<evidence type="ECO:0000313" key="3">
    <source>
        <dbReference type="Proteomes" id="UP000199614"/>
    </source>
</evidence>
<evidence type="ECO:0000256" key="1">
    <source>
        <dbReference type="SAM" id="MobiDB-lite"/>
    </source>
</evidence>
<evidence type="ECO:0000313" key="2">
    <source>
        <dbReference type="EMBL" id="SFN15377.1"/>
    </source>
</evidence>
<protein>
    <recommendedName>
        <fullName evidence="4">Replication initiation protein</fullName>
    </recommendedName>
</protein>
<dbReference type="OrthoDB" id="3203793at2"/>
<accession>A0A1I4WPK9</accession>
<keyword evidence="3" id="KW-1185">Reference proteome</keyword>
<dbReference type="Proteomes" id="UP000199614">
    <property type="component" value="Unassembled WGS sequence"/>
</dbReference>